<keyword evidence="13" id="KW-1185">Reference proteome</keyword>
<evidence type="ECO:0000256" key="10">
    <source>
        <dbReference type="SAM" id="MobiDB-lite"/>
    </source>
</evidence>
<sequence>MRACDQHLLAFHPSKDQHDINTGPTDSNKEQYHEDSFFNRTRKRQKVSSFVTNNRASPPPPHNRHNKTKDIMADRQNRVGSKIGGAGVAGASESNVDRRERLRKLALETIDLAKDPYFMRNHLGSYECKLCLTLHTNEGSYLAHTQGKKHQTNLGRRAAKDAMEKPDPLAPLTAAQQQALKSTSTTQPTFKRNIIKIGLPGYKVTKIRDPTSRQVGLLFEIAYPEIGQGIEPRYRFMSAYEQQIQAPNKAHQYLVIAAEPYETISFKVQSRDIDRAEEKLWSHWDVDQKMYTMQFFFKNDQRLLSSSRMESAPGYSAPGTQMANPLNPFHAPMRTAA</sequence>
<dbReference type="Gene3D" id="2.60.40.2690">
    <property type="match status" value="1"/>
</dbReference>
<feature type="domain" description="Matrin-type" evidence="11">
    <location>
        <begin position="126"/>
        <end position="156"/>
    </location>
</feature>
<evidence type="ECO:0000256" key="1">
    <source>
        <dbReference type="ARBA" id="ARBA00004123"/>
    </source>
</evidence>
<feature type="region of interest" description="Disordered" evidence="10">
    <location>
        <begin position="309"/>
        <end position="337"/>
    </location>
</feature>
<dbReference type="EMBL" id="JAAAUQ010000827">
    <property type="protein sequence ID" value="KAF9147335.1"/>
    <property type="molecule type" value="Genomic_DNA"/>
</dbReference>
<dbReference type="Pfam" id="PF12874">
    <property type="entry name" value="zf-met"/>
    <property type="match status" value="1"/>
</dbReference>
<feature type="compositionally biased region" description="Basic and acidic residues" evidence="10">
    <location>
        <begin position="27"/>
        <end position="37"/>
    </location>
</feature>
<dbReference type="InterPro" id="IPR000690">
    <property type="entry name" value="Matrin/U1-C_Znf_C2H2"/>
</dbReference>
<evidence type="ECO:0000259" key="11">
    <source>
        <dbReference type="PROSITE" id="PS50171"/>
    </source>
</evidence>
<evidence type="ECO:0000256" key="5">
    <source>
        <dbReference type="ARBA" id="ARBA00022728"/>
    </source>
</evidence>
<evidence type="ECO:0000256" key="4">
    <source>
        <dbReference type="ARBA" id="ARBA00022723"/>
    </source>
</evidence>
<dbReference type="GO" id="GO:0008270">
    <property type="term" value="F:zinc ion binding"/>
    <property type="evidence" value="ECO:0007669"/>
    <property type="project" value="UniProtKB-KW"/>
</dbReference>
<keyword evidence="9" id="KW-0539">Nucleus</keyword>
<comment type="subcellular location">
    <subcellularLocation>
        <location evidence="1">Nucleus</location>
    </subcellularLocation>
</comment>
<dbReference type="InterPro" id="IPR036236">
    <property type="entry name" value="Znf_C2H2_sf"/>
</dbReference>
<dbReference type="InterPro" id="IPR013087">
    <property type="entry name" value="Znf_C2H2_type"/>
</dbReference>
<dbReference type="GO" id="GO:0071013">
    <property type="term" value="C:catalytic step 2 spliceosome"/>
    <property type="evidence" value="ECO:0007669"/>
    <property type="project" value="TreeGrafter"/>
</dbReference>
<reference evidence="12" key="1">
    <citation type="journal article" date="2020" name="Fungal Divers.">
        <title>Resolving the Mortierellaceae phylogeny through synthesis of multi-gene phylogenetics and phylogenomics.</title>
        <authorList>
            <person name="Vandepol N."/>
            <person name="Liber J."/>
            <person name="Desiro A."/>
            <person name="Na H."/>
            <person name="Kennedy M."/>
            <person name="Barry K."/>
            <person name="Grigoriev I.V."/>
            <person name="Miller A.N."/>
            <person name="O'Donnell K."/>
            <person name="Stajich J.E."/>
            <person name="Bonito G."/>
        </authorList>
    </citation>
    <scope>NUCLEOTIDE SEQUENCE</scope>
    <source>
        <strain evidence="12">NRRL 6426</strain>
    </source>
</reference>
<dbReference type="InterPro" id="IPR003604">
    <property type="entry name" value="Matrin/U1-like-C_Znf_C2H2"/>
</dbReference>
<evidence type="ECO:0000256" key="7">
    <source>
        <dbReference type="ARBA" id="ARBA00022833"/>
    </source>
</evidence>
<comment type="similarity">
    <text evidence="2">Belongs to the SF3A2 family.</text>
</comment>
<dbReference type="GO" id="GO:0005686">
    <property type="term" value="C:U2 snRNP"/>
    <property type="evidence" value="ECO:0007669"/>
    <property type="project" value="TreeGrafter"/>
</dbReference>
<proteinExistence type="inferred from homology"/>
<dbReference type="PROSITE" id="PS50171">
    <property type="entry name" value="ZF_MATRIN"/>
    <property type="match status" value="1"/>
</dbReference>
<dbReference type="OrthoDB" id="10250970at2759"/>
<keyword evidence="5" id="KW-0747">Spliceosome</keyword>
<dbReference type="InterPro" id="IPR052092">
    <property type="entry name" value="SF3A2"/>
</dbReference>
<evidence type="ECO:0000256" key="8">
    <source>
        <dbReference type="ARBA" id="ARBA00023187"/>
    </source>
</evidence>
<keyword evidence="8" id="KW-0508">mRNA splicing</keyword>
<dbReference type="SMART" id="SM01050">
    <property type="entry name" value="CactinC_cactus"/>
    <property type="match status" value="1"/>
</dbReference>
<evidence type="ECO:0000256" key="2">
    <source>
        <dbReference type="ARBA" id="ARBA00008995"/>
    </source>
</evidence>
<dbReference type="Pfam" id="PF16835">
    <property type="entry name" value="SF3A2"/>
    <property type="match status" value="1"/>
</dbReference>
<dbReference type="GO" id="GO:0000245">
    <property type="term" value="P:spliceosomal complex assembly"/>
    <property type="evidence" value="ECO:0007669"/>
    <property type="project" value="TreeGrafter"/>
</dbReference>
<feature type="region of interest" description="Disordered" evidence="10">
    <location>
        <begin position="10"/>
        <end position="69"/>
    </location>
</feature>
<dbReference type="PANTHER" id="PTHR23205:SF0">
    <property type="entry name" value="SPLICING FACTOR 3A SUBUNIT 2"/>
    <property type="match status" value="1"/>
</dbReference>
<keyword evidence="6" id="KW-0863">Zinc-finger</keyword>
<accession>A0A9P5V8N2</accession>
<dbReference type="GO" id="GO:0071004">
    <property type="term" value="C:U2-type prespliceosome"/>
    <property type="evidence" value="ECO:0007669"/>
    <property type="project" value="TreeGrafter"/>
</dbReference>
<evidence type="ECO:0000256" key="9">
    <source>
        <dbReference type="ARBA" id="ARBA00023242"/>
    </source>
</evidence>
<evidence type="ECO:0000313" key="12">
    <source>
        <dbReference type="EMBL" id="KAF9147335.1"/>
    </source>
</evidence>
<keyword evidence="4" id="KW-0479">Metal-binding</keyword>
<keyword evidence="7" id="KW-0862">Zinc</keyword>
<dbReference type="Proteomes" id="UP000748756">
    <property type="component" value="Unassembled WGS sequence"/>
</dbReference>
<evidence type="ECO:0000256" key="3">
    <source>
        <dbReference type="ARBA" id="ARBA00022664"/>
    </source>
</evidence>
<organism evidence="12 13">
    <name type="scientific">Linnemannia schmuckeri</name>
    <dbReference type="NCBI Taxonomy" id="64567"/>
    <lineage>
        <taxon>Eukaryota</taxon>
        <taxon>Fungi</taxon>
        <taxon>Fungi incertae sedis</taxon>
        <taxon>Mucoromycota</taxon>
        <taxon>Mortierellomycotina</taxon>
        <taxon>Mortierellomycetes</taxon>
        <taxon>Mortierellales</taxon>
        <taxon>Mortierellaceae</taxon>
        <taxon>Linnemannia</taxon>
    </lineage>
</organism>
<evidence type="ECO:0000256" key="6">
    <source>
        <dbReference type="ARBA" id="ARBA00022771"/>
    </source>
</evidence>
<gene>
    <name evidence="12" type="primary">SF3A2</name>
    <name evidence="12" type="ORF">BG015_011038</name>
</gene>
<feature type="compositionally biased region" description="Polar residues" evidence="10">
    <location>
        <begin position="47"/>
        <end position="56"/>
    </location>
</feature>
<dbReference type="PANTHER" id="PTHR23205">
    <property type="entry name" value="SPLICING FACTOR 3A SUBUNIT 2"/>
    <property type="match status" value="1"/>
</dbReference>
<evidence type="ECO:0000313" key="13">
    <source>
        <dbReference type="Proteomes" id="UP000748756"/>
    </source>
</evidence>
<dbReference type="FunFam" id="2.60.40.2690:FF:000003">
    <property type="entry name" value="Splicing factor 3a, subunit 2"/>
    <property type="match status" value="1"/>
</dbReference>
<dbReference type="SMART" id="SM00451">
    <property type="entry name" value="ZnF_U1"/>
    <property type="match status" value="1"/>
</dbReference>
<comment type="caution">
    <text evidence="12">The sequence shown here is derived from an EMBL/GenBank/DDBJ whole genome shotgun (WGS) entry which is preliminary data.</text>
</comment>
<dbReference type="SUPFAM" id="SSF57667">
    <property type="entry name" value="beta-beta-alpha zinc fingers"/>
    <property type="match status" value="1"/>
</dbReference>
<dbReference type="AlphaFoldDB" id="A0A9P5V8N2"/>
<dbReference type="InterPro" id="IPR031781">
    <property type="entry name" value="SF3A2_dom"/>
</dbReference>
<protein>
    <submittedName>
        <fullName evidence="12">Splicing factor 3A subunit 2</fullName>
    </submittedName>
</protein>
<name>A0A9P5V8N2_9FUNG</name>
<dbReference type="GO" id="GO:0003676">
    <property type="term" value="F:nucleic acid binding"/>
    <property type="evidence" value="ECO:0007669"/>
    <property type="project" value="InterPro"/>
</dbReference>
<keyword evidence="3" id="KW-0507">mRNA processing</keyword>